<evidence type="ECO:0000313" key="2">
    <source>
        <dbReference type="Proteomes" id="UP000711178"/>
    </source>
</evidence>
<dbReference type="GeneID" id="89684166"/>
<dbReference type="RefSeq" id="WP_146008379.1">
    <property type="nucleotide sequence ID" value="NZ_CP142381.1"/>
</dbReference>
<comment type="caution">
    <text evidence="1">The sequence shown here is derived from an EMBL/GenBank/DDBJ whole genome shotgun (WGS) entry which is preliminary data.</text>
</comment>
<evidence type="ECO:0008006" key="3">
    <source>
        <dbReference type="Google" id="ProtNLM"/>
    </source>
</evidence>
<keyword evidence="2" id="KW-1185">Reference proteome</keyword>
<organism evidence="1 2">
    <name type="scientific">Chromobacterium subtsugae</name>
    <dbReference type="NCBI Taxonomy" id="251747"/>
    <lineage>
        <taxon>Bacteria</taxon>
        <taxon>Pseudomonadati</taxon>
        <taxon>Pseudomonadota</taxon>
        <taxon>Betaproteobacteria</taxon>
        <taxon>Neisseriales</taxon>
        <taxon>Chromobacteriaceae</taxon>
        <taxon>Chromobacterium</taxon>
    </lineage>
</organism>
<sequence>MVKDQAIAMLNKNVLVALADTHSKANARQLACELINDGHVKVFFIEFPASAKSGNQGIAKKYGDTLNAAISKMLEEHLDRDAARDRLDSGGYFTGLNKQDAQPNLLDLAALCIGKGVQVVACDLSPTDTMTKLDEIAPQYKPHSIHSVVEPWGLGVRDKYAASMIGNSLKTAKNVTAGKLMMWGANHLTLDESQATKGKSQEERLKDLETERGAKLLGQLIQDQGIQVQVLVP</sequence>
<proteinExistence type="predicted"/>
<dbReference type="EMBL" id="JAHDTB010000041">
    <property type="protein sequence ID" value="MBW8290272.1"/>
    <property type="molecule type" value="Genomic_DNA"/>
</dbReference>
<dbReference type="Proteomes" id="UP000711178">
    <property type="component" value="Unassembled WGS sequence"/>
</dbReference>
<gene>
    <name evidence="1" type="ORF">KIF53_21780</name>
</gene>
<name>A0ABS7FJP3_9NEIS</name>
<evidence type="ECO:0000313" key="1">
    <source>
        <dbReference type="EMBL" id="MBW8290272.1"/>
    </source>
</evidence>
<protein>
    <recommendedName>
        <fullName evidence="3">UspA domain-containing protein</fullName>
    </recommendedName>
</protein>
<accession>A0ABS7FJP3</accession>
<reference evidence="1 2" key="1">
    <citation type="submission" date="2021-05" db="EMBL/GenBank/DDBJ databases">
        <title>Draft Whole Genome Sequencing Of Biosensor Chromobacterium violaceum Strain CV026 Reveals A Regulatory RNA In Chromobacterium violaceum Phenotype Regulatory Network.</title>
        <authorList>
            <person name="Hong K.W."/>
            <person name="Chan K.G."/>
            <person name="Chang C.-Y."/>
        </authorList>
    </citation>
    <scope>NUCLEOTIDE SEQUENCE [LARGE SCALE GENOMIC DNA]</scope>
    <source>
        <strain evidence="1 2">ATCC 31532</strain>
    </source>
</reference>